<organism evidence="2 3">
    <name type="scientific">Nonomuraea coxensis DSM 45129</name>
    <dbReference type="NCBI Taxonomy" id="1122611"/>
    <lineage>
        <taxon>Bacteria</taxon>
        <taxon>Bacillati</taxon>
        <taxon>Actinomycetota</taxon>
        <taxon>Actinomycetes</taxon>
        <taxon>Streptosporangiales</taxon>
        <taxon>Streptosporangiaceae</taxon>
        <taxon>Nonomuraea</taxon>
    </lineage>
</organism>
<dbReference type="RefSeq" id="WP_020542335.1">
    <property type="nucleotide sequence ID" value="NZ_CP068985.1"/>
</dbReference>
<feature type="region of interest" description="Disordered" evidence="1">
    <location>
        <begin position="1"/>
        <end position="39"/>
    </location>
</feature>
<dbReference type="EMBL" id="CP068985">
    <property type="protein sequence ID" value="QYC37739.1"/>
    <property type="molecule type" value="Genomic_DNA"/>
</dbReference>
<evidence type="ECO:0000313" key="2">
    <source>
        <dbReference type="EMBL" id="QYC37739.1"/>
    </source>
</evidence>
<proteinExistence type="predicted"/>
<name>A0ABX8TT55_9ACTN</name>
<evidence type="ECO:0000313" key="3">
    <source>
        <dbReference type="Proteomes" id="UP000824681"/>
    </source>
</evidence>
<accession>A0ABX8TT55</accession>
<evidence type="ECO:0000256" key="1">
    <source>
        <dbReference type="SAM" id="MobiDB-lite"/>
    </source>
</evidence>
<sequence>MHWHAYQWTGNGADRGDESGRRPGSPGFPTSPLPPMRTGDWLAKPASRIAGTFDDIEAAVGWLAHEYGKAGASLIRPERIPLEERLIHARDALPRGVDVQWGEWLKGGRFVTLGLICCPNRHVARPCPLRAQAHAT</sequence>
<keyword evidence="3" id="KW-1185">Reference proteome</keyword>
<dbReference type="Proteomes" id="UP000824681">
    <property type="component" value="Chromosome"/>
</dbReference>
<reference evidence="2 3" key="1">
    <citation type="journal article" date="2021" name="ACS Chem. Biol.">
        <title>Genomic-Led Discovery of a Novel Glycopeptide Antibiotic by Nonomuraea coxensis DSM 45129.</title>
        <authorList>
            <person name="Yushchuk O."/>
            <person name="Vior N.M."/>
            <person name="Andreo-Vidal A."/>
            <person name="Berini F."/>
            <person name="Ruckert C."/>
            <person name="Busche T."/>
            <person name="Binda E."/>
            <person name="Kalinowski J."/>
            <person name="Truman A.W."/>
            <person name="Marinelli F."/>
        </authorList>
    </citation>
    <scope>NUCLEOTIDE SEQUENCE [LARGE SCALE GENOMIC DNA]</scope>
    <source>
        <strain evidence="2 3">DSM 45129</strain>
    </source>
</reference>
<protein>
    <submittedName>
        <fullName evidence="2">Uncharacterized protein</fullName>
    </submittedName>
</protein>
<gene>
    <name evidence="2" type="ORF">Nocox_00505</name>
</gene>